<gene>
    <name evidence="9" type="ORF">HMPREF9306_01746</name>
</gene>
<proteinExistence type="inferred from homology"/>
<evidence type="ECO:0000256" key="3">
    <source>
        <dbReference type="ARBA" id="ARBA00022475"/>
    </source>
</evidence>
<dbReference type="PROSITE" id="PS51257">
    <property type="entry name" value="PROKAR_LIPOPROTEIN"/>
    <property type="match status" value="1"/>
</dbReference>
<evidence type="ECO:0000313" key="9">
    <source>
        <dbReference type="EMBL" id="EPD32178.1"/>
    </source>
</evidence>
<dbReference type="InterPro" id="IPR050957">
    <property type="entry name" value="BMP_lipoprotein"/>
</dbReference>
<dbReference type="Gene3D" id="3.40.50.2300">
    <property type="match status" value="2"/>
</dbReference>
<dbReference type="InterPro" id="IPR028082">
    <property type="entry name" value="Peripla_BP_I"/>
</dbReference>
<dbReference type="CDD" id="cd06354">
    <property type="entry name" value="PBP1_PrnA-like"/>
    <property type="match status" value="1"/>
</dbReference>
<keyword evidence="3" id="KW-1003">Cell membrane</keyword>
<evidence type="ECO:0000256" key="4">
    <source>
        <dbReference type="ARBA" id="ARBA00022729"/>
    </source>
</evidence>
<dbReference type="STRING" id="883161.HMPREF9306_01746"/>
<evidence type="ECO:0000256" key="1">
    <source>
        <dbReference type="ARBA" id="ARBA00004193"/>
    </source>
</evidence>
<dbReference type="RefSeq" id="WP_016456553.1">
    <property type="nucleotide sequence ID" value="NZ_KE150269.1"/>
</dbReference>
<dbReference type="AlphaFoldDB" id="S2VXG6"/>
<feature type="signal peptide" evidence="7">
    <location>
        <begin position="1"/>
        <end position="24"/>
    </location>
</feature>
<reference evidence="9 10" key="1">
    <citation type="submission" date="2013-04" db="EMBL/GenBank/DDBJ databases">
        <title>The Genome Sequence of Propionimicrobium lymphophilum ACS-093-V-SCH5.</title>
        <authorList>
            <consortium name="The Broad Institute Genomics Platform"/>
            <person name="Earl A."/>
            <person name="Ward D."/>
            <person name="Feldgarden M."/>
            <person name="Gevers D."/>
            <person name="Saerens B."/>
            <person name="Vaneechoutte M."/>
            <person name="Walker B."/>
            <person name="Young S."/>
            <person name="Zeng Q."/>
            <person name="Gargeya S."/>
            <person name="Fitzgerald M."/>
            <person name="Haas B."/>
            <person name="Abouelleil A."/>
            <person name="Allen A.W."/>
            <person name="Alvarado L."/>
            <person name="Arachchi H.M."/>
            <person name="Berlin A.M."/>
            <person name="Chapman S.B."/>
            <person name="Gainer-Dewar J."/>
            <person name="Goldberg J."/>
            <person name="Griggs A."/>
            <person name="Gujja S."/>
            <person name="Hansen M."/>
            <person name="Howarth C."/>
            <person name="Imamovic A."/>
            <person name="Ireland A."/>
            <person name="Larimer J."/>
            <person name="McCowan C."/>
            <person name="Murphy C."/>
            <person name="Pearson M."/>
            <person name="Poon T.W."/>
            <person name="Priest M."/>
            <person name="Roberts A."/>
            <person name="Saif S."/>
            <person name="Shea T."/>
            <person name="Sisk P."/>
            <person name="Sykes S."/>
            <person name="Wortman J."/>
            <person name="Nusbaum C."/>
            <person name="Birren B."/>
        </authorList>
    </citation>
    <scope>NUCLEOTIDE SEQUENCE [LARGE SCALE GENOMIC DNA]</scope>
    <source>
        <strain evidence="9 10">ACS-093-V-SCH5</strain>
    </source>
</reference>
<keyword evidence="4 7" id="KW-0732">Signal</keyword>
<accession>S2VXG6</accession>
<organism evidence="9 10">
    <name type="scientific">Propionimicrobium lymphophilum ACS-093-V-SCH5</name>
    <dbReference type="NCBI Taxonomy" id="883161"/>
    <lineage>
        <taxon>Bacteria</taxon>
        <taxon>Bacillati</taxon>
        <taxon>Actinomycetota</taxon>
        <taxon>Actinomycetes</taxon>
        <taxon>Propionibacteriales</taxon>
        <taxon>Propionibacteriaceae</taxon>
        <taxon>Propionimicrobium</taxon>
    </lineage>
</organism>
<comment type="caution">
    <text evidence="9">The sequence shown here is derived from an EMBL/GenBank/DDBJ whole genome shotgun (WGS) entry which is preliminary data.</text>
</comment>
<feature type="chain" id="PRO_5038608681" description="ABC transporter substrate-binding protein PnrA-like domain-containing protein" evidence="7">
    <location>
        <begin position="25"/>
        <end position="355"/>
    </location>
</feature>
<dbReference type="GO" id="GO:0005886">
    <property type="term" value="C:plasma membrane"/>
    <property type="evidence" value="ECO:0007669"/>
    <property type="project" value="UniProtKB-SubCell"/>
</dbReference>
<evidence type="ECO:0000256" key="7">
    <source>
        <dbReference type="SAM" id="SignalP"/>
    </source>
</evidence>
<dbReference type="Pfam" id="PF02608">
    <property type="entry name" value="Bmp"/>
    <property type="match status" value="1"/>
</dbReference>
<dbReference type="PANTHER" id="PTHR34296:SF2">
    <property type="entry name" value="ABC TRANSPORTER GUANOSINE-BINDING PROTEIN NUPN"/>
    <property type="match status" value="1"/>
</dbReference>
<dbReference type="EMBL" id="AGZR01000009">
    <property type="protein sequence ID" value="EPD32178.1"/>
    <property type="molecule type" value="Genomic_DNA"/>
</dbReference>
<evidence type="ECO:0000256" key="5">
    <source>
        <dbReference type="ARBA" id="ARBA00023136"/>
    </source>
</evidence>
<keyword evidence="5" id="KW-0472">Membrane</keyword>
<evidence type="ECO:0000313" key="10">
    <source>
        <dbReference type="Proteomes" id="UP000014417"/>
    </source>
</evidence>
<keyword evidence="10" id="KW-1185">Reference proteome</keyword>
<dbReference type="SUPFAM" id="SSF53822">
    <property type="entry name" value="Periplasmic binding protein-like I"/>
    <property type="match status" value="1"/>
</dbReference>
<dbReference type="InterPro" id="IPR003760">
    <property type="entry name" value="PnrA-like"/>
</dbReference>
<comment type="similarity">
    <text evidence="2">Belongs to the BMP lipoprotein family.</text>
</comment>
<protein>
    <recommendedName>
        <fullName evidence="8">ABC transporter substrate-binding protein PnrA-like domain-containing protein</fullName>
    </recommendedName>
</protein>
<dbReference type="OrthoDB" id="9784230at2"/>
<evidence type="ECO:0000256" key="2">
    <source>
        <dbReference type="ARBA" id="ARBA00008610"/>
    </source>
</evidence>
<dbReference type="Proteomes" id="UP000014417">
    <property type="component" value="Unassembled WGS sequence"/>
</dbReference>
<keyword evidence="6" id="KW-0449">Lipoprotein</keyword>
<name>S2VXG6_9ACTN</name>
<evidence type="ECO:0000259" key="8">
    <source>
        <dbReference type="Pfam" id="PF02608"/>
    </source>
</evidence>
<evidence type="ECO:0000256" key="6">
    <source>
        <dbReference type="ARBA" id="ARBA00023288"/>
    </source>
</evidence>
<comment type="subcellular location">
    <subcellularLocation>
        <location evidence="1">Cell membrane</location>
        <topology evidence="1">Lipid-anchor</topology>
    </subcellularLocation>
</comment>
<dbReference type="PANTHER" id="PTHR34296">
    <property type="entry name" value="TRANSCRIPTIONAL ACTIVATOR PROTEIN MED"/>
    <property type="match status" value="1"/>
</dbReference>
<sequence>MSRKVFPKIALGLTLLGAVGLAGCAQPPATSQPSETPSTGKVQENFKACMVSVEGGFSTPVGKQAEAGLSKSQEDLGIETNEVEADDIPRALQQMVSSGCKLIFGVGEDMTTPLEAAAKTNPDVNFALLGGTPNQQLGNLKPMVFNTHEVGFLAGYLAASQTKSGTVGVFGGLFVPSVTMYLDGFVQGVSYYNGKNSADVKVVGWDQQAKSGSYITDGDPFNNPDAAKTITSELIGKGADVIMPVAEVSNKGAIEPAKAAGAKLIWSGVDGCTENADACDIIIASAIRDYSSAVSDVIYQTKEGEFSNTAYIGTLKNAGAKLVGLSSDEAKAKIREVSDGIVAGGIEVHSDAAVG</sequence>
<dbReference type="HOGENOM" id="CLU_038813_0_0_11"/>
<feature type="domain" description="ABC transporter substrate-binding protein PnrA-like" evidence="8">
    <location>
        <begin position="50"/>
        <end position="322"/>
    </location>
</feature>